<dbReference type="PANTHER" id="PTHR41368:SF1">
    <property type="entry name" value="PROTEIN YGHO"/>
    <property type="match status" value="1"/>
</dbReference>
<evidence type="ECO:0000259" key="2">
    <source>
        <dbReference type="PROSITE" id="PS51186"/>
    </source>
</evidence>
<organism evidence="3 4">
    <name type="scientific">Cystobacter fuscus (strain ATCC 25194 / DSM 2262 / NBRC 100088 / M29)</name>
    <dbReference type="NCBI Taxonomy" id="1242864"/>
    <lineage>
        <taxon>Bacteria</taxon>
        <taxon>Pseudomonadati</taxon>
        <taxon>Myxococcota</taxon>
        <taxon>Myxococcia</taxon>
        <taxon>Myxococcales</taxon>
        <taxon>Cystobacterineae</taxon>
        <taxon>Archangiaceae</taxon>
        <taxon>Cystobacter</taxon>
    </lineage>
</organism>
<reference evidence="3" key="1">
    <citation type="submission" date="2013-05" db="EMBL/GenBank/DDBJ databases">
        <title>Genome assembly of Cystobacter fuscus DSM 2262.</title>
        <authorList>
            <person name="Sharma G."/>
            <person name="Khatri I."/>
            <person name="Kaur C."/>
            <person name="Mayilraj S."/>
            <person name="Subramanian S."/>
        </authorList>
    </citation>
    <scope>NUCLEOTIDE SEQUENCE [LARGE SCALE GENOMIC DNA]</scope>
    <source>
        <strain evidence="3">DSM 2262</strain>
    </source>
</reference>
<dbReference type="Gene3D" id="3.40.630.30">
    <property type="match status" value="2"/>
</dbReference>
<feature type="region of interest" description="Disordered" evidence="1">
    <location>
        <begin position="1"/>
        <end position="21"/>
    </location>
</feature>
<dbReference type="Proteomes" id="UP000011682">
    <property type="component" value="Unassembled WGS sequence"/>
</dbReference>
<feature type="domain" description="N-acetyltransferase" evidence="2">
    <location>
        <begin position="41"/>
        <end position="201"/>
    </location>
</feature>
<protein>
    <recommendedName>
        <fullName evidence="2">N-acetyltransferase domain-containing protein</fullName>
    </recommendedName>
</protein>
<dbReference type="PROSITE" id="PS51186">
    <property type="entry name" value="GNAT"/>
    <property type="match status" value="2"/>
</dbReference>
<name>S9QJP0_CYSF2</name>
<dbReference type="InterPro" id="IPR016181">
    <property type="entry name" value="Acyl_CoA_acyltransferase"/>
</dbReference>
<dbReference type="eggNOG" id="COG0456">
    <property type="taxonomic scope" value="Bacteria"/>
</dbReference>
<sequence length="394" mass="44100">MAAAEPSTAAGSTPLPPLPANVEVTPVRTSAERTAFIRFPYTIYRGDPNWVPHLEMERRDFIDPRKNPFFEFGEVEFFLARREGQVVGRIAAVNNPRYNEFQKTNVGFFGLFECVNDAGVARALFEAAAGWLRAKGFTSVIGPMSYSTNHEVGLLVEGFNTPPAIMTTYNPPWYAALIEANGYAKVKDLYAWELSSSTPPPEKVARVAEKIRQREGVTVRPVNLKDFDGEVARIKAMYNKAWDNNWGFVPMTEAEFDNLARELKQMVRPELVLIGEVKGEPVAFSLTVPDANEALKAANGRLTTFGLPIGLAKLLLASRKIRRLRLILLGTVEGYRRRGLDAILYLDTLRTARELGFEGGEISWTLEDNHLVNRAIESMGGKRSKVFRVYEKPL</sequence>
<dbReference type="InterPro" id="IPR000182">
    <property type="entry name" value="GNAT_dom"/>
</dbReference>
<dbReference type="InterPro" id="IPR039968">
    <property type="entry name" value="BcerS-like"/>
</dbReference>
<dbReference type="PANTHER" id="PTHR41368">
    <property type="entry name" value="PROTEIN YGHO"/>
    <property type="match status" value="1"/>
</dbReference>
<accession>S9QJP0</accession>
<gene>
    <name evidence="3" type="ORF">D187_008025</name>
</gene>
<dbReference type="OrthoDB" id="9806005at2"/>
<evidence type="ECO:0000256" key="1">
    <source>
        <dbReference type="SAM" id="MobiDB-lite"/>
    </source>
</evidence>
<evidence type="ECO:0000313" key="3">
    <source>
        <dbReference type="EMBL" id="EPX56683.1"/>
    </source>
</evidence>
<evidence type="ECO:0000313" key="4">
    <source>
        <dbReference type="Proteomes" id="UP000011682"/>
    </source>
</evidence>
<dbReference type="GO" id="GO:0016747">
    <property type="term" value="F:acyltransferase activity, transferring groups other than amino-acyl groups"/>
    <property type="evidence" value="ECO:0007669"/>
    <property type="project" value="InterPro"/>
</dbReference>
<dbReference type="SUPFAM" id="SSF55729">
    <property type="entry name" value="Acyl-CoA N-acyltransferases (Nat)"/>
    <property type="match status" value="1"/>
</dbReference>
<dbReference type="AlphaFoldDB" id="S9QJP0"/>
<comment type="caution">
    <text evidence="3">The sequence shown here is derived from an EMBL/GenBank/DDBJ whole genome shotgun (WGS) entry which is preliminary data.</text>
</comment>
<dbReference type="EMBL" id="ANAH02000066">
    <property type="protein sequence ID" value="EPX56683.1"/>
    <property type="molecule type" value="Genomic_DNA"/>
</dbReference>
<keyword evidence="4" id="KW-1185">Reference proteome</keyword>
<feature type="domain" description="N-acetyltransferase" evidence="2">
    <location>
        <begin position="217"/>
        <end position="394"/>
    </location>
</feature>
<proteinExistence type="predicted"/>
<dbReference type="RefSeq" id="WP_002621022.1">
    <property type="nucleotide sequence ID" value="NZ_ANAH02000066.1"/>
</dbReference>